<proteinExistence type="predicted"/>
<evidence type="ECO:0000256" key="1">
    <source>
        <dbReference type="SAM" id="Phobius"/>
    </source>
</evidence>
<dbReference type="Pfam" id="PF12732">
    <property type="entry name" value="YtxH"/>
    <property type="match status" value="1"/>
</dbReference>
<evidence type="ECO:0000313" key="3">
    <source>
        <dbReference type="Proteomes" id="UP000198757"/>
    </source>
</evidence>
<keyword evidence="1" id="KW-0472">Membrane</keyword>
<dbReference type="EMBL" id="FMZO01000009">
    <property type="protein sequence ID" value="SDD41892.1"/>
    <property type="molecule type" value="Genomic_DNA"/>
</dbReference>
<protein>
    <submittedName>
        <fullName evidence="2">Gas vesicle protein</fullName>
    </submittedName>
</protein>
<organism evidence="2 3">
    <name type="scientific">Niabella drilacis (strain DSM 25811 / CCM 8410 / CCUG 62505 / LMG 26954 / E90)</name>
    <dbReference type="NCBI Taxonomy" id="1285928"/>
    <lineage>
        <taxon>Bacteria</taxon>
        <taxon>Pseudomonadati</taxon>
        <taxon>Bacteroidota</taxon>
        <taxon>Chitinophagia</taxon>
        <taxon>Chitinophagales</taxon>
        <taxon>Chitinophagaceae</taxon>
        <taxon>Niabella</taxon>
    </lineage>
</organism>
<evidence type="ECO:0000313" key="2">
    <source>
        <dbReference type="EMBL" id="SDD41892.1"/>
    </source>
</evidence>
<dbReference type="AlphaFoldDB" id="A0A1G6UKK9"/>
<dbReference type="OrthoDB" id="675922at2"/>
<keyword evidence="3" id="KW-1185">Reference proteome</keyword>
<dbReference type="InterPro" id="IPR024623">
    <property type="entry name" value="YtxH"/>
</dbReference>
<sequence>MKNRDKYLLGIAGAALAGIAIGLLFYTEEGKKTRKKMKNTANDWADSLGSLIASGKESLSDLSHKAVDKAKKGYQRFKGQAGDHYDELKGQYNDLADEYAK</sequence>
<gene>
    <name evidence="2" type="ORF">SAMN04487894_10914</name>
</gene>
<accession>A0A1G6UKK9</accession>
<dbReference type="Proteomes" id="UP000198757">
    <property type="component" value="Unassembled WGS sequence"/>
</dbReference>
<dbReference type="STRING" id="1285928.SAMN04487894_10914"/>
<reference evidence="3" key="1">
    <citation type="submission" date="2016-10" db="EMBL/GenBank/DDBJ databases">
        <authorList>
            <person name="Varghese N."/>
            <person name="Submissions S."/>
        </authorList>
    </citation>
    <scope>NUCLEOTIDE SEQUENCE [LARGE SCALE GENOMIC DNA]</scope>
    <source>
        <strain evidence="3">DSM 25811 / CCM 8410 / LMG 26954 / E90</strain>
    </source>
</reference>
<keyword evidence="1" id="KW-0812">Transmembrane</keyword>
<feature type="transmembrane region" description="Helical" evidence="1">
    <location>
        <begin position="6"/>
        <end position="27"/>
    </location>
</feature>
<name>A0A1G6UKK9_NIADE</name>
<keyword evidence="1" id="KW-1133">Transmembrane helix</keyword>
<dbReference type="RefSeq" id="WP_090391359.1">
    <property type="nucleotide sequence ID" value="NZ_FMZO01000009.1"/>
</dbReference>